<proteinExistence type="predicted"/>
<keyword evidence="3" id="KW-1185">Reference proteome</keyword>
<gene>
    <name evidence="2" type="ORF">FIV01_13120</name>
</gene>
<dbReference type="KEGG" id="vaq:FIV01_13120"/>
<organism evidence="2 3">
    <name type="scientific">Vibrio aquimaris</name>
    <dbReference type="NCBI Taxonomy" id="2587862"/>
    <lineage>
        <taxon>Bacteria</taxon>
        <taxon>Pseudomonadati</taxon>
        <taxon>Pseudomonadota</taxon>
        <taxon>Gammaproteobacteria</taxon>
        <taxon>Vibrionales</taxon>
        <taxon>Vibrionaceae</taxon>
        <taxon>Vibrio</taxon>
    </lineage>
</organism>
<dbReference type="InterPro" id="IPR026387">
    <property type="entry name" value="OMP_w_GlyGly"/>
</dbReference>
<sequence length="226" mass="24968" precursor="true">MNNSALAAMTAVAMSMASSAAMAEDSDSVVVKVGADAWWIETEVNEIDRDKEVTPSVYLSIEHDLKYVPNARLKTTGVENDYMAFDKLDLTLYYSLMDHDLLHFDAGVTLSDLSNTKYKNADNGQIKDFDGFIWAFYGYAEITVPDTNFDIIGETNFGDSSGIKSTDLTAGVQYRMPLKESTITFRGGYRAIDLESDDFKATTTSTILGKPFIMADGFFVGAEYSF</sequence>
<dbReference type="AlphaFoldDB" id="A0A5P9CM81"/>
<dbReference type="OrthoDB" id="6708408at2"/>
<dbReference type="RefSeq" id="WP_152431355.1">
    <property type="nucleotide sequence ID" value="NZ_CBCSDK010000015.1"/>
</dbReference>
<evidence type="ECO:0000313" key="2">
    <source>
        <dbReference type="EMBL" id="QFT27345.1"/>
    </source>
</evidence>
<dbReference type="EMBL" id="CP045350">
    <property type="protein sequence ID" value="QFT27345.1"/>
    <property type="molecule type" value="Genomic_DNA"/>
</dbReference>
<evidence type="ECO:0000256" key="1">
    <source>
        <dbReference type="SAM" id="SignalP"/>
    </source>
</evidence>
<dbReference type="NCBIfam" id="TIGR04219">
    <property type="entry name" value="OMP_w_GlyGly"/>
    <property type="match status" value="1"/>
</dbReference>
<keyword evidence="1" id="KW-0732">Signal</keyword>
<accession>A0A5P9CM81</accession>
<reference evidence="2 3" key="1">
    <citation type="submission" date="2019-10" db="EMBL/GenBank/DDBJ databases">
        <title>Complete genome sequence of Vibrio sp. strain THAF100, isolated from non-filtered water from the water column of tank 6 of a marine aquarium containing stony-coral fragments. Water maintained at 26 degree C.</title>
        <authorList>
            <person name="Ruckert C."/>
            <person name="Franco A."/>
            <person name="Kalinowski J."/>
            <person name="Glaeser S."/>
        </authorList>
    </citation>
    <scope>NUCLEOTIDE SEQUENCE [LARGE SCALE GENOMIC DNA]</scope>
    <source>
        <strain evidence="2 3">THAF100</strain>
    </source>
</reference>
<dbReference type="Proteomes" id="UP000326936">
    <property type="component" value="Chromosome"/>
</dbReference>
<evidence type="ECO:0000313" key="3">
    <source>
        <dbReference type="Proteomes" id="UP000326936"/>
    </source>
</evidence>
<feature type="chain" id="PRO_5024943028" description="Outer membrane protein W" evidence="1">
    <location>
        <begin position="24"/>
        <end position="226"/>
    </location>
</feature>
<name>A0A5P9CM81_9VIBR</name>
<evidence type="ECO:0008006" key="4">
    <source>
        <dbReference type="Google" id="ProtNLM"/>
    </source>
</evidence>
<protein>
    <recommendedName>
        <fullName evidence="4">Outer membrane protein W</fullName>
    </recommendedName>
</protein>
<feature type="signal peptide" evidence="1">
    <location>
        <begin position="1"/>
        <end position="23"/>
    </location>
</feature>